<proteinExistence type="predicted"/>
<sequence length="23" mass="2700">MTSYIFLDTLRFFAHHGVGEQET</sequence>
<gene>
    <name evidence="1" type="ORF">F2Y44_24255</name>
</gene>
<dbReference type="AlphaFoldDB" id="A0A642PLW3"/>
<name>A0A642PLW3_9BACT</name>
<organism evidence="1">
    <name type="scientific">Phocaeicola dorei</name>
    <dbReference type="NCBI Taxonomy" id="357276"/>
    <lineage>
        <taxon>Bacteria</taxon>
        <taxon>Pseudomonadati</taxon>
        <taxon>Bacteroidota</taxon>
        <taxon>Bacteroidia</taxon>
        <taxon>Bacteroidales</taxon>
        <taxon>Bacteroidaceae</taxon>
        <taxon>Phocaeicola</taxon>
    </lineage>
</organism>
<protein>
    <submittedName>
        <fullName evidence="1">Dihydroneopterin aldolase</fullName>
    </submittedName>
</protein>
<accession>A0A642PLW3</accession>
<comment type="caution">
    <text evidence="1">The sequence shown here is derived from an EMBL/GenBank/DDBJ whole genome shotgun (WGS) entry which is preliminary data.</text>
</comment>
<reference evidence="1" key="1">
    <citation type="journal article" date="2019" name="Nat. Med.">
        <title>A library of human gut bacterial isolates paired with longitudinal multiomics data enables mechanistic microbiome research.</title>
        <authorList>
            <person name="Poyet M."/>
            <person name="Groussin M."/>
            <person name="Gibbons S.M."/>
            <person name="Avila-Pacheco J."/>
            <person name="Jiang X."/>
            <person name="Kearney S.M."/>
            <person name="Perrotta A.R."/>
            <person name="Berdy B."/>
            <person name="Zhao S."/>
            <person name="Lieberman T.D."/>
            <person name="Swanson P.K."/>
            <person name="Smith M."/>
            <person name="Roesemann S."/>
            <person name="Alexander J.E."/>
            <person name="Rich S.A."/>
            <person name="Livny J."/>
            <person name="Vlamakis H."/>
            <person name="Clish C."/>
            <person name="Bullock K."/>
            <person name="Deik A."/>
            <person name="Scott J."/>
            <person name="Pierce K.A."/>
            <person name="Xavier R.J."/>
            <person name="Alm E.J."/>
        </authorList>
    </citation>
    <scope>NUCLEOTIDE SEQUENCE [LARGE SCALE GENOMIC DNA]</scope>
    <source>
        <strain evidence="1">BIOML-A8</strain>
    </source>
</reference>
<dbReference type="EMBL" id="VVZE01000233">
    <property type="protein sequence ID" value="KAA5377484.1"/>
    <property type="molecule type" value="Genomic_DNA"/>
</dbReference>
<feature type="non-terminal residue" evidence="1">
    <location>
        <position position="23"/>
    </location>
</feature>
<evidence type="ECO:0000313" key="1">
    <source>
        <dbReference type="EMBL" id="KAA5377484.1"/>
    </source>
</evidence>